<dbReference type="Proteomes" id="UP000000235">
    <property type="component" value="Chromosome"/>
</dbReference>
<dbReference type="Pfam" id="PF13714">
    <property type="entry name" value="PEP_mutase"/>
    <property type="match status" value="1"/>
</dbReference>
<dbReference type="EMBL" id="CP000667">
    <property type="protein sequence ID" value="ABP54070.1"/>
    <property type="molecule type" value="Genomic_DNA"/>
</dbReference>
<gene>
    <name evidence="1" type="ordered locus">Strop_1604</name>
</gene>
<dbReference type="PATRIC" id="fig|369723.5.peg.1643"/>
<name>A4X5C0_SALTO</name>
<evidence type="ECO:0000313" key="1">
    <source>
        <dbReference type="EMBL" id="ABP54070.1"/>
    </source>
</evidence>
<evidence type="ECO:0000313" key="2">
    <source>
        <dbReference type="Proteomes" id="UP000000235"/>
    </source>
</evidence>
<dbReference type="CDD" id="cd00377">
    <property type="entry name" value="ICL_PEPM"/>
    <property type="match status" value="1"/>
</dbReference>
<dbReference type="eggNOG" id="COG2513">
    <property type="taxonomic scope" value="Bacteria"/>
</dbReference>
<dbReference type="InterPro" id="IPR015813">
    <property type="entry name" value="Pyrv/PenolPyrv_kinase-like_dom"/>
</dbReference>
<sequence length="289" mass="29479">MTAWSDTRQTRCPIGGLLRSMTNSHQDQAVHFRSLHRPGQPLVLPNAWDAASARLIEEAGAAAIATTSAGVAWSVGAGDGETMGRDRALDLIARVASTVSVPVTADIEGGYAEDPDGVAETIRRVLDAGAVGVNLEDGPRPPAEHVERIGAARKAAGSALFVNARIDTYLLSIGDPATRLRDTLDRAAAYIAAGADGIFVPGVADAETIAALAAELTVPLNVMAGPGSPSISELAGLGVTRVSLGPAIALAAYATARHAARELLTAGTYQALDGSLGFAETDALMAAPA</sequence>
<reference evidence="2" key="1">
    <citation type="journal article" date="2007" name="Proc. Natl. Acad. Sci. U.S.A.">
        <title>Genome sequencing reveals complex secondary metabolome in the marine actinomycete Salinispora tropica.</title>
        <authorList>
            <person name="Udwary D.W."/>
            <person name="Zeigler L."/>
            <person name="Asolkar R.N."/>
            <person name="Singan V."/>
            <person name="Lapidus A."/>
            <person name="Fenical W."/>
            <person name="Jensen P.R."/>
            <person name="Moore B.S."/>
        </authorList>
    </citation>
    <scope>NUCLEOTIDE SEQUENCE [LARGE SCALE GENOMIC DNA]</scope>
    <source>
        <strain evidence="2">ATCC BAA-916 / DSM 44818 / CNB-440</strain>
    </source>
</reference>
<dbReference type="AlphaFoldDB" id="A4X5C0"/>
<organism evidence="1 2">
    <name type="scientific">Salinispora tropica (strain ATCC BAA-916 / DSM 44818 / JCM 13857 / NBRC 105044 / CNB-440)</name>
    <dbReference type="NCBI Taxonomy" id="369723"/>
    <lineage>
        <taxon>Bacteria</taxon>
        <taxon>Bacillati</taxon>
        <taxon>Actinomycetota</taxon>
        <taxon>Actinomycetes</taxon>
        <taxon>Micromonosporales</taxon>
        <taxon>Micromonosporaceae</taxon>
        <taxon>Salinispora</taxon>
    </lineage>
</organism>
<proteinExistence type="predicted"/>
<dbReference type="HOGENOM" id="CLU_027389_2_3_11"/>
<dbReference type="Gene3D" id="3.20.20.60">
    <property type="entry name" value="Phosphoenolpyruvate-binding domains"/>
    <property type="match status" value="1"/>
</dbReference>
<dbReference type="STRING" id="369723.Strop_1604"/>
<dbReference type="InterPro" id="IPR039556">
    <property type="entry name" value="ICL/PEPM"/>
</dbReference>
<dbReference type="SUPFAM" id="SSF51621">
    <property type="entry name" value="Phosphoenolpyruvate/pyruvate domain"/>
    <property type="match status" value="1"/>
</dbReference>
<keyword evidence="2" id="KW-1185">Reference proteome</keyword>
<protein>
    <recommendedName>
        <fullName evidence="3">PEP phosphonomutase</fullName>
    </recommendedName>
</protein>
<dbReference type="PANTHER" id="PTHR42905:SF16">
    <property type="entry name" value="CARBOXYPHOSPHONOENOLPYRUVATE PHOSPHONOMUTASE-LIKE PROTEIN (AFU_ORTHOLOGUE AFUA_5G07230)"/>
    <property type="match status" value="1"/>
</dbReference>
<dbReference type="GO" id="GO:0003824">
    <property type="term" value="F:catalytic activity"/>
    <property type="evidence" value="ECO:0007669"/>
    <property type="project" value="InterPro"/>
</dbReference>
<dbReference type="PANTHER" id="PTHR42905">
    <property type="entry name" value="PHOSPHOENOLPYRUVATE CARBOXYLASE"/>
    <property type="match status" value="1"/>
</dbReference>
<evidence type="ECO:0008006" key="3">
    <source>
        <dbReference type="Google" id="ProtNLM"/>
    </source>
</evidence>
<accession>A4X5C0</accession>
<dbReference type="KEGG" id="stp:Strop_1604"/>
<dbReference type="InterPro" id="IPR040442">
    <property type="entry name" value="Pyrv_kinase-like_dom_sf"/>
</dbReference>